<protein>
    <submittedName>
        <fullName evidence="6">Putative ABC transport system ATP-binding protein</fullName>
    </submittedName>
</protein>
<evidence type="ECO:0000313" key="7">
    <source>
        <dbReference type="Proteomes" id="UP000236728"/>
    </source>
</evidence>
<evidence type="ECO:0000256" key="4">
    <source>
        <dbReference type="ARBA" id="ARBA00038388"/>
    </source>
</evidence>
<dbReference type="OrthoDB" id="9802264at2"/>
<name>A0A1H5ZFE4_9BACT</name>
<evidence type="ECO:0000256" key="2">
    <source>
        <dbReference type="ARBA" id="ARBA00022741"/>
    </source>
</evidence>
<evidence type="ECO:0000256" key="1">
    <source>
        <dbReference type="ARBA" id="ARBA00022448"/>
    </source>
</evidence>
<dbReference type="AlphaFoldDB" id="A0A1H5ZFE4"/>
<dbReference type="PROSITE" id="PS50893">
    <property type="entry name" value="ABC_TRANSPORTER_2"/>
    <property type="match status" value="1"/>
</dbReference>
<keyword evidence="3 6" id="KW-0067">ATP-binding</keyword>
<dbReference type="RefSeq" id="WP_103933504.1">
    <property type="nucleotide sequence ID" value="NZ_FNVA01000004.1"/>
</dbReference>
<dbReference type="GO" id="GO:0005886">
    <property type="term" value="C:plasma membrane"/>
    <property type="evidence" value="ECO:0007669"/>
    <property type="project" value="TreeGrafter"/>
</dbReference>
<dbReference type="CDD" id="cd03255">
    <property type="entry name" value="ABC_MJ0796_LolCDE_FtsE"/>
    <property type="match status" value="1"/>
</dbReference>
<dbReference type="GO" id="GO:0005524">
    <property type="term" value="F:ATP binding"/>
    <property type="evidence" value="ECO:0007669"/>
    <property type="project" value="UniProtKB-KW"/>
</dbReference>
<dbReference type="SUPFAM" id="SSF52540">
    <property type="entry name" value="P-loop containing nucleoside triphosphate hydrolases"/>
    <property type="match status" value="1"/>
</dbReference>
<reference evidence="6 7" key="1">
    <citation type="submission" date="2016-10" db="EMBL/GenBank/DDBJ databases">
        <authorList>
            <person name="de Groot N.N."/>
        </authorList>
    </citation>
    <scope>NUCLEOTIDE SEQUENCE [LARGE SCALE GENOMIC DNA]</scope>
    <source>
        <strain evidence="6 7">DSM 22489</strain>
    </source>
</reference>
<dbReference type="Pfam" id="PF00005">
    <property type="entry name" value="ABC_tran"/>
    <property type="match status" value="1"/>
</dbReference>
<dbReference type="EMBL" id="FNVA01000004">
    <property type="protein sequence ID" value="SEG35002.1"/>
    <property type="molecule type" value="Genomic_DNA"/>
</dbReference>
<dbReference type="InterPro" id="IPR017911">
    <property type="entry name" value="MacB-like_ATP-bd"/>
</dbReference>
<keyword evidence="7" id="KW-1185">Reference proteome</keyword>
<dbReference type="Gene3D" id="3.40.50.300">
    <property type="entry name" value="P-loop containing nucleotide triphosphate hydrolases"/>
    <property type="match status" value="1"/>
</dbReference>
<dbReference type="InterPro" id="IPR017871">
    <property type="entry name" value="ABC_transporter-like_CS"/>
</dbReference>
<dbReference type="GO" id="GO:0098796">
    <property type="term" value="C:membrane protein complex"/>
    <property type="evidence" value="ECO:0007669"/>
    <property type="project" value="UniProtKB-ARBA"/>
</dbReference>
<evidence type="ECO:0000259" key="5">
    <source>
        <dbReference type="PROSITE" id="PS50893"/>
    </source>
</evidence>
<comment type="similarity">
    <text evidence="4">Belongs to the ABC transporter superfamily. Macrolide exporter (TC 3.A.1.122) family.</text>
</comment>
<dbReference type="Proteomes" id="UP000236728">
    <property type="component" value="Unassembled WGS sequence"/>
</dbReference>
<dbReference type="GO" id="GO:0022857">
    <property type="term" value="F:transmembrane transporter activity"/>
    <property type="evidence" value="ECO:0007669"/>
    <property type="project" value="UniProtKB-ARBA"/>
</dbReference>
<organism evidence="6 7">
    <name type="scientific">Bryocella elongata</name>
    <dbReference type="NCBI Taxonomy" id="863522"/>
    <lineage>
        <taxon>Bacteria</taxon>
        <taxon>Pseudomonadati</taxon>
        <taxon>Acidobacteriota</taxon>
        <taxon>Terriglobia</taxon>
        <taxon>Terriglobales</taxon>
        <taxon>Acidobacteriaceae</taxon>
        <taxon>Bryocella</taxon>
    </lineage>
</organism>
<dbReference type="SMART" id="SM00382">
    <property type="entry name" value="AAA"/>
    <property type="match status" value="1"/>
</dbReference>
<keyword evidence="1" id="KW-0813">Transport</keyword>
<feature type="domain" description="ABC transporter" evidence="5">
    <location>
        <begin position="5"/>
        <end position="246"/>
    </location>
</feature>
<dbReference type="FunFam" id="3.40.50.300:FF:000032">
    <property type="entry name" value="Export ABC transporter ATP-binding protein"/>
    <property type="match status" value="1"/>
</dbReference>
<dbReference type="InterPro" id="IPR003439">
    <property type="entry name" value="ABC_transporter-like_ATP-bd"/>
</dbReference>
<dbReference type="InterPro" id="IPR015854">
    <property type="entry name" value="ABC_transpr_LolD-like"/>
</dbReference>
<evidence type="ECO:0000256" key="3">
    <source>
        <dbReference type="ARBA" id="ARBA00022840"/>
    </source>
</evidence>
<proteinExistence type="inferred from homology"/>
<accession>A0A1H5ZFE4</accession>
<dbReference type="InterPro" id="IPR027417">
    <property type="entry name" value="P-loop_NTPase"/>
</dbReference>
<evidence type="ECO:0000313" key="6">
    <source>
        <dbReference type="EMBL" id="SEG35002.1"/>
    </source>
</evidence>
<gene>
    <name evidence="6" type="ORF">SAMN05421819_2625</name>
</gene>
<sequence length="250" mass="27491">MEPVISVRNLVKTYQLGEHQVQALRSVSLDVHKGEFVSVIGPSGSGKSTLMHILGCLDAPTSGQYLLDGKEVSKLSDDELSAVRNKQIGFVFQGFNLLTRTSALENVELPLLYGKENLSASERRKRAMDALAAVGLESRWEHHTNQLSGGQQQRVAIARALLNNPSILLADEPTGNLDSKTSLEVMDIFQKLQRERGITIVLITHEMDVAEYGSRIVSFKDGLIVSDVQNTQKATYTVETEVTVVVEELS</sequence>
<dbReference type="GO" id="GO:0016887">
    <property type="term" value="F:ATP hydrolysis activity"/>
    <property type="evidence" value="ECO:0007669"/>
    <property type="project" value="InterPro"/>
</dbReference>
<dbReference type="PROSITE" id="PS00211">
    <property type="entry name" value="ABC_TRANSPORTER_1"/>
    <property type="match status" value="1"/>
</dbReference>
<keyword evidence="2" id="KW-0547">Nucleotide-binding</keyword>
<dbReference type="PANTHER" id="PTHR24220:SF86">
    <property type="entry name" value="ABC TRANSPORTER ABCH.1"/>
    <property type="match status" value="1"/>
</dbReference>
<dbReference type="PANTHER" id="PTHR24220">
    <property type="entry name" value="IMPORT ATP-BINDING PROTEIN"/>
    <property type="match status" value="1"/>
</dbReference>
<dbReference type="InterPro" id="IPR003593">
    <property type="entry name" value="AAA+_ATPase"/>
</dbReference>